<evidence type="ECO:0000256" key="7">
    <source>
        <dbReference type="ARBA" id="ARBA00022917"/>
    </source>
</evidence>
<keyword evidence="5 10" id="KW-0067">ATP-binding</keyword>
<feature type="short sequence motif" description="'HIGH' region" evidence="10">
    <location>
        <begin position="39"/>
        <end position="48"/>
    </location>
</feature>
<keyword evidence="8 10" id="KW-0030">Aminoacyl-tRNA synthetase</keyword>
<dbReference type="GO" id="GO:0006437">
    <property type="term" value="P:tyrosyl-tRNA aminoacylation"/>
    <property type="evidence" value="ECO:0007669"/>
    <property type="project" value="UniProtKB-UniRule"/>
</dbReference>
<evidence type="ECO:0000313" key="14">
    <source>
        <dbReference type="Proteomes" id="UP000053947"/>
    </source>
</evidence>
<dbReference type="InterPro" id="IPR036986">
    <property type="entry name" value="S4_RNA-bd_sf"/>
</dbReference>
<dbReference type="CDD" id="cd00165">
    <property type="entry name" value="S4"/>
    <property type="match status" value="1"/>
</dbReference>
<evidence type="ECO:0000256" key="1">
    <source>
        <dbReference type="ARBA" id="ARBA00011738"/>
    </source>
</evidence>
<dbReference type="Gene3D" id="3.10.290.10">
    <property type="entry name" value="RNA-binding S4 domain"/>
    <property type="match status" value="1"/>
</dbReference>
<keyword evidence="14" id="KW-1185">Reference proteome</keyword>
<evidence type="ECO:0000313" key="13">
    <source>
        <dbReference type="EMBL" id="KTB48482.1"/>
    </source>
</evidence>
<comment type="caution">
    <text evidence="13">The sequence shown here is derived from an EMBL/GenBank/DDBJ whole genome shotgun (WGS) entry which is preliminary data.</text>
</comment>
<proteinExistence type="inferred from homology"/>
<feature type="short sequence motif" description="'KMSKS' region" evidence="10">
    <location>
        <begin position="223"/>
        <end position="227"/>
    </location>
</feature>
<dbReference type="GO" id="GO:0005524">
    <property type="term" value="F:ATP binding"/>
    <property type="evidence" value="ECO:0007669"/>
    <property type="project" value="UniProtKB-UniRule"/>
</dbReference>
<organism evidence="13 14">
    <name type="scientific">Dehalogenimonas alkenigignens</name>
    <dbReference type="NCBI Taxonomy" id="1217799"/>
    <lineage>
        <taxon>Bacteria</taxon>
        <taxon>Bacillati</taxon>
        <taxon>Chloroflexota</taxon>
        <taxon>Dehalococcoidia</taxon>
        <taxon>Dehalococcoidales</taxon>
        <taxon>Dehalococcoidaceae</taxon>
        <taxon>Dehalogenimonas</taxon>
    </lineage>
</organism>
<evidence type="ECO:0000256" key="11">
    <source>
        <dbReference type="PROSITE-ProRule" id="PRU00182"/>
    </source>
</evidence>
<sequence length="407" mass="45360">MPDMNFILKRAVSEIISEDELQKLLASGQKLRLKEGFDPSSTDIHLGHMVGLRKLRQFQDLGHQVVLIVGDWTARIGDPTGASVTRPMLTAEQVKANAETYMQQFFKIVDKSKTEVRWQSEWFGNFTLADVIKLASRFTIAQMLAREDFKKRFESNRPITITEFLYPLLQAYDSVMVRSDVEFGGNDQKFNLLVGRELQAMIGQAPQQVFLTPILTGTDGTKKMSKSLGNYIGVAETPADIFGKVMSIGDDLIIQYFDLLTDVTEEELRHFERDMLSGRTNPMLLKKRIALEIVSQLYSASDAGGAELAFERVHQRRELPAEVPECQVSFRSMRAGDCTQIDLPCLLVVAGLAGSKSEAKRLIEQGGVSVEGEKVTGEKVTLRSGCVIKAGKRKFTRVVDTDILGAS</sequence>
<evidence type="ECO:0000256" key="5">
    <source>
        <dbReference type="ARBA" id="ARBA00022840"/>
    </source>
</evidence>
<protein>
    <recommendedName>
        <fullName evidence="10">Tyrosine--tRNA ligase</fullName>
        <ecNumber evidence="10">6.1.1.1</ecNumber>
    </recommendedName>
    <alternativeName>
        <fullName evidence="10">Tyrosyl-tRNA synthetase</fullName>
        <shortName evidence="10">TyrRS</shortName>
    </alternativeName>
</protein>
<comment type="similarity">
    <text evidence="10">Belongs to the class-I aminoacyl-tRNA synthetase family. TyrS type 2 subfamily.</text>
</comment>
<dbReference type="InterPro" id="IPR024108">
    <property type="entry name" value="Tyr-tRNA-ligase_bac_2"/>
</dbReference>
<keyword evidence="2 10" id="KW-0963">Cytoplasm</keyword>
<dbReference type="GO" id="GO:0003723">
    <property type="term" value="F:RNA binding"/>
    <property type="evidence" value="ECO:0007669"/>
    <property type="project" value="UniProtKB-KW"/>
</dbReference>
<dbReference type="InterPro" id="IPR002305">
    <property type="entry name" value="aa-tRNA-synth_Ic"/>
</dbReference>
<dbReference type="SUPFAM" id="SSF55174">
    <property type="entry name" value="Alpha-L RNA-binding motif"/>
    <property type="match status" value="1"/>
</dbReference>
<dbReference type="EC" id="6.1.1.1" evidence="10"/>
<dbReference type="Gene3D" id="1.10.240.10">
    <property type="entry name" value="Tyrosyl-Transfer RNA Synthetase"/>
    <property type="match status" value="1"/>
</dbReference>
<dbReference type="PANTHER" id="PTHR11766">
    <property type="entry name" value="TYROSYL-TRNA SYNTHETASE"/>
    <property type="match status" value="1"/>
</dbReference>
<dbReference type="AlphaFoldDB" id="A0A0W0GIX8"/>
<dbReference type="CDD" id="cd00805">
    <property type="entry name" value="TyrRS_core"/>
    <property type="match status" value="1"/>
</dbReference>
<dbReference type="SUPFAM" id="SSF52374">
    <property type="entry name" value="Nucleotidylyl transferase"/>
    <property type="match status" value="1"/>
</dbReference>
<keyword evidence="7 10" id="KW-0648">Protein biosynthesis</keyword>
<feature type="domain" description="RNA-binding S4" evidence="12">
    <location>
        <begin position="347"/>
        <end position="382"/>
    </location>
</feature>
<dbReference type="InterPro" id="IPR002307">
    <property type="entry name" value="Tyr-tRNA-ligase"/>
</dbReference>
<evidence type="ECO:0000256" key="3">
    <source>
        <dbReference type="ARBA" id="ARBA00022598"/>
    </source>
</evidence>
<dbReference type="InterPro" id="IPR002942">
    <property type="entry name" value="S4_RNA-bd"/>
</dbReference>
<comment type="catalytic activity">
    <reaction evidence="9 10">
        <text>tRNA(Tyr) + L-tyrosine + ATP = L-tyrosyl-tRNA(Tyr) + AMP + diphosphate + H(+)</text>
        <dbReference type="Rhea" id="RHEA:10220"/>
        <dbReference type="Rhea" id="RHEA-COMP:9706"/>
        <dbReference type="Rhea" id="RHEA-COMP:9707"/>
        <dbReference type="ChEBI" id="CHEBI:15378"/>
        <dbReference type="ChEBI" id="CHEBI:30616"/>
        <dbReference type="ChEBI" id="CHEBI:33019"/>
        <dbReference type="ChEBI" id="CHEBI:58315"/>
        <dbReference type="ChEBI" id="CHEBI:78442"/>
        <dbReference type="ChEBI" id="CHEBI:78536"/>
        <dbReference type="ChEBI" id="CHEBI:456215"/>
        <dbReference type="EC" id="6.1.1.1"/>
    </reaction>
</comment>
<name>A0A0W0GIX8_9CHLR</name>
<comment type="subcellular location">
    <subcellularLocation>
        <location evidence="10">Cytoplasm</location>
    </subcellularLocation>
</comment>
<comment type="subunit">
    <text evidence="1 10">Homodimer.</text>
</comment>
<evidence type="ECO:0000256" key="8">
    <source>
        <dbReference type="ARBA" id="ARBA00023146"/>
    </source>
</evidence>
<dbReference type="Gene3D" id="3.40.50.620">
    <property type="entry name" value="HUPs"/>
    <property type="match status" value="1"/>
</dbReference>
<dbReference type="InterPro" id="IPR014729">
    <property type="entry name" value="Rossmann-like_a/b/a_fold"/>
</dbReference>
<dbReference type="Proteomes" id="UP000053947">
    <property type="component" value="Unassembled WGS sequence"/>
</dbReference>
<dbReference type="EMBL" id="LFDV01000002">
    <property type="protein sequence ID" value="KTB48482.1"/>
    <property type="molecule type" value="Genomic_DNA"/>
</dbReference>
<dbReference type="PRINTS" id="PR01040">
    <property type="entry name" value="TRNASYNTHTYR"/>
</dbReference>
<dbReference type="STRING" id="1217799.DEALK_13280"/>
<evidence type="ECO:0000256" key="10">
    <source>
        <dbReference type="HAMAP-Rule" id="MF_02007"/>
    </source>
</evidence>
<evidence type="ECO:0000256" key="6">
    <source>
        <dbReference type="ARBA" id="ARBA00022884"/>
    </source>
</evidence>
<dbReference type="FunFam" id="3.40.50.620:FF:000061">
    <property type="entry name" value="Tyrosine--tRNA ligase"/>
    <property type="match status" value="1"/>
</dbReference>
<dbReference type="GO" id="GO:0004831">
    <property type="term" value="F:tyrosine-tRNA ligase activity"/>
    <property type="evidence" value="ECO:0007669"/>
    <property type="project" value="UniProtKB-UniRule"/>
</dbReference>
<gene>
    <name evidence="10" type="primary">tyrS</name>
    <name evidence="13" type="ORF">DEALK_13280</name>
</gene>
<dbReference type="Pfam" id="PF01479">
    <property type="entry name" value="S4"/>
    <property type="match status" value="1"/>
</dbReference>
<keyword evidence="6 11" id="KW-0694">RNA-binding</keyword>
<keyword evidence="4 10" id="KW-0547">Nucleotide-binding</keyword>
<evidence type="ECO:0000256" key="2">
    <source>
        <dbReference type="ARBA" id="ARBA00022490"/>
    </source>
</evidence>
<dbReference type="PANTHER" id="PTHR11766:SF1">
    <property type="entry name" value="TYROSINE--TRNA LIGASE"/>
    <property type="match status" value="1"/>
</dbReference>
<dbReference type="PROSITE" id="PS50889">
    <property type="entry name" value="S4"/>
    <property type="match status" value="1"/>
</dbReference>
<evidence type="ECO:0000259" key="12">
    <source>
        <dbReference type="Pfam" id="PF01479"/>
    </source>
</evidence>
<evidence type="ECO:0000256" key="4">
    <source>
        <dbReference type="ARBA" id="ARBA00022741"/>
    </source>
</evidence>
<dbReference type="Pfam" id="PF00579">
    <property type="entry name" value="tRNA-synt_1b"/>
    <property type="match status" value="1"/>
</dbReference>
<evidence type="ECO:0000256" key="9">
    <source>
        <dbReference type="ARBA" id="ARBA00048248"/>
    </source>
</evidence>
<keyword evidence="3 10" id="KW-0436">Ligase</keyword>
<reference evidence="13 14" key="1">
    <citation type="submission" date="2015-06" db="EMBL/GenBank/DDBJ databases">
        <title>Genome sequence of the organohalide-respiring Dehalogenimonas alkenigignens type strain (IP3-3T).</title>
        <authorList>
            <person name="Key T.A."/>
            <person name="Richmond D.P."/>
            <person name="Bowman K.S."/>
            <person name="Cho Y.-J."/>
            <person name="Chun J."/>
            <person name="da Costa M.S."/>
            <person name="Rainey F.A."/>
            <person name="Moe W.M."/>
        </authorList>
    </citation>
    <scope>NUCLEOTIDE SEQUENCE [LARGE SCALE GENOMIC DNA]</scope>
    <source>
        <strain evidence="13 14">IP3-3</strain>
    </source>
</reference>
<accession>A0A0W0GIX8</accession>
<comment type="function">
    <text evidence="10">Catalyzes the attachment of tyrosine to tRNA(Tyr) in a two-step reaction: tyrosine is first activated by ATP to form Tyr-AMP and then transferred to the acceptor end of tRNA(Tyr).</text>
</comment>
<dbReference type="HAMAP" id="MF_02007">
    <property type="entry name" value="Tyr_tRNA_synth_type2"/>
    <property type="match status" value="1"/>
</dbReference>
<dbReference type="NCBIfam" id="TIGR00234">
    <property type="entry name" value="tyrS"/>
    <property type="match status" value="1"/>
</dbReference>
<feature type="binding site" evidence="10">
    <location>
        <position position="226"/>
    </location>
    <ligand>
        <name>ATP</name>
        <dbReference type="ChEBI" id="CHEBI:30616"/>
    </ligand>
</feature>
<dbReference type="GO" id="GO:0005829">
    <property type="term" value="C:cytosol"/>
    <property type="evidence" value="ECO:0007669"/>
    <property type="project" value="TreeGrafter"/>
</dbReference>
<dbReference type="PATRIC" id="fig|1217799.6.peg.1374"/>
<dbReference type="InterPro" id="IPR024088">
    <property type="entry name" value="Tyr-tRNA-ligase_bac-type"/>
</dbReference>